<evidence type="ECO:0000313" key="1">
    <source>
        <dbReference type="EMBL" id="EDN99023.1"/>
    </source>
</evidence>
<dbReference type="KEGG" id="ssl:SS1G_13883"/>
<protein>
    <submittedName>
        <fullName evidence="1">Uncharacterized protein</fullName>
    </submittedName>
</protein>
<dbReference type="AlphaFoldDB" id="A7F8F2"/>
<gene>
    <name evidence="1" type="ORF">SS1G_13883</name>
</gene>
<proteinExistence type="predicted"/>
<dbReference type="InParanoid" id="A7F8F2"/>
<dbReference type="Proteomes" id="UP000001312">
    <property type="component" value="Unassembled WGS sequence"/>
</dbReference>
<evidence type="ECO:0000313" key="2">
    <source>
        <dbReference type="Proteomes" id="UP000001312"/>
    </source>
</evidence>
<organism evidence="1 2">
    <name type="scientific">Sclerotinia sclerotiorum (strain ATCC 18683 / 1980 / Ss-1)</name>
    <name type="common">White mold</name>
    <name type="synonym">Whetzelinia sclerotiorum</name>
    <dbReference type="NCBI Taxonomy" id="665079"/>
    <lineage>
        <taxon>Eukaryota</taxon>
        <taxon>Fungi</taxon>
        <taxon>Dikarya</taxon>
        <taxon>Ascomycota</taxon>
        <taxon>Pezizomycotina</taxon>
        <taxon>Leotiomycetes</taxon>
        <taxon>Helotiales</taxon>
        <taxon>Sclerotiniaceae</taxon>
        <taxon>Sclerotinia</taxon>
    </lineage>
</organism>
<sequence length="50" mass="5959">MVSEIFKPSCRSRGNPVDYCVHKHEFEKLFCFEDKDENGWLGKVKLKRKV</sequence>
<dbReference type="RefSeq" id="XP_001585023.1">
    <property type="nucleotide sequence ID" value="XM_001584973.1"/>
</dbReference>
<reference evidence="2" key="1">
    <citation type="journal article" date="2011" name="PLoS Genet.">
        <title>Genomic analysis of the necrotrophic fungal pathogens Sclerotinia sclerotiorum and Botrytis cinerea.</title>
        <authorList>
            <person name="Amselem J."/>
            <person name="Cuomo C.A."/>
            <person name="van Kan J.A."/>
            <person name="Viaud M."/>
            <person name="Benito E.P."/>
            <person name="Couloux A."/>
            <person name="Coutinho P.M."/>
            <person name="de Vries R.P."/>
            <person name="Dyer P.S."/>
            <person name="Fillinger S."/>
            <person name="Fournier E."/>
            <person name="Gout L."/>
            <person name="Hahn M."/>
            <person name="Kohn L."/>
            <person name="Lapalu N."/>
            <person name="Plummer K.M."/>
            <person name="Pradier J.M."/>
            <person name="Quevillon E."/>
            <person name="Sharon A."/>
            <person name="Simon A."/>
            <person name="ten Have A."/>
            <person name="Tudzynski B."/>
            <person name="Tudzynski P."/>
            <person name="Wincker P."/>
            <person name="Andrew M."/>
            <person name="Anthouard V."/>
            <person name="Beever R.E."/>
            <person name="Beffa R."/>
            <person name="Benoit I."/>
            <person name="Bouzid O."/>
            <person name="Brault B."/>
            <person name="Chen Z."/>
            <person name="Choquer M."/>
            <person name="Collemare J."/>
            <person name="Cotton P."/>
            <person name="Danchin E.G."/>
            <person name="Da Silva C."/>
            <person name="Gautier A."/>
            <person name="Giraud C."/>
            <person name="Giraud T."/>
            <person name="Gonzalez C."/>
            <person name="Grossetete S."/>
            <person name="Guldener U."/>
            <person name="Henrissat B."/>
            <person name="Howlett B.J."/>
            <person name="Kodira C."/>
            <person name="Kretschmer M."/>
            <person name="Lappartient A."/>
            <person name="Leroch M."/>
            <person name="Levis C."/>
            <person name="Mauceli E."/>
            <person name="Neuveglise C."/>
            <person name="Oeser B."/>
            <person name="Pearson M."/>
            <person name="Poulain J."/>
            <person name="Poussereau N."/>
            <person name="Quesneville H."/>
            <person name="Rascle C."/>
            <person name="Schumacher J."/>
            <person name="Segurens B."/>
            <person name="Sexton A."/>
            <person name="Silva E."/>
            <person name="Sirven C."/>
            <person name="Soanes D.M."/>
            <person name="Talbot N.J."/>
            <person name="Templeton M."/>
            <person name="Yandava C."/>
            <person name="Yarden O."/>
            <person name="Zeng Q."/>
            <person name="Rollins J.A."/>
            <person name="Lebrun M.H."/>
            <person name="Dickman M."/>
        </authorList>
    </citation>
    <scope>NUCLEOTIDE SEQUENCE [LARGE SCALE GENOMIC DNA]</scope>
    <source>
        <strain evidence="2">ATCC 18683 / 1980 / Ss-1</strain>
    </source>
</reference>
<name>A7F8F2_SCLS1</name>
<dbReference type="EMBL" id="CH476648">
    <property type="protein sequence ID" value="EDN99023.1"/>
    <property type="molecule type" value="Genomic_DNA"/>
</dbReference>
<accession>A7F8F2</accession>
<dbReference type="GeneID" id="5481133"/>
<keyword evidence="2" id="KW-1185">Reference proteome</keyword>